<evidence type="ECO:0000313" key="3">
    <source>
        <dbReference type="Proteomes" id="UP000239990"/>
    </source>
</evidence>
<feature type="transmembrane region" description="Helical" evidence="1">
    <location>
        <begin position="120"/>
        <end position="142"/>
    </location>
</feature>
<feature type="transmembrane region" description="Helical" evidence="1">
    <location>
        <begin position="80"/>
        <end position="100"/>
    </location>
</feature>
<feature type="transmembrane region" description="Helical" evidence="1">
    <location>
        <begin position="51"/>
        <end position="68"/>
    </location>
</feature>
<dbReference type="RefSeq" id="WP_104141890.1">
    <property type="nucleotide sequence ID" value="NZ_PREU01000001.1"/>
</dbReference>
<organism evidence="2 3">
    <name type="scientific">Achromobacter spanius</name>
    <dbReference type="NCBI Taxonomy" id="217203"/>
    <lineage>
        <taxon>Bacteria</taxon>
        <taxon>Pseudomonadati</taxon>
        <taxon>Pseudomonadota</taxon>
        <taxon>Betaproteobacteria</taxon>
        <taxon>Burkholderiales</taxon>
        <taxon>Alcaligenaceae</taxon>
        <taxon>Achromobacter</taxon>
    </lineage>
</organism>
<dbReference type="OrthoDB" id="8657538at2"/>
<dbReference type="PROSITE" id="PS51257">
    <property type="entry name" value="PROKAR_LIPOPROTEIN"/>
    <property type="match status" value="1"/>
</dbReference>
<evidence type="ECO:0000256" key="1">
    <source>
        <dbReference type="SAM" id="Phobius"/>
    </source>
</evidence>
<evidence type="ECO:0000313" key="2">
    <source>
        <dbReference type="EMBL" id="PPA77939.1"/>
    </source>
</evidence>
<comment type="caution">
    <text evidence="2">The sequence shown here is derived from an EMBL/GenBank/DDBJ whole genome shotgun (WGS) entry which is preliminary data.</text>
</comment>
<proteinExistence type="predicted"/>
<sequence length="151" mass="15922">MLKLLPRLCDFLLLAGAAALFGACLTSLLTTGAYGWAVPDAPYLYGPRDFYADAVLAGLAGLLLLALAERLAGARRTVAGRAVAGLSATFAAALLALYLAPPAPIVFGNTWAWGEATRELFLAQWPLVLPIALATTAVRWALRRVSRLGAR</sequence>
<reference evidence="2 3" key="1">
    <citation type="submission" date="2018-02" db="EMBL/GenBank/DDBJ databases">
        <title>Draft Genome of Achromobacter spanius stain 6.</title>
        <authorList>
            <person name="Gunasekera T.S."/>
            <person name="Radwan O."/>
            <person name="Ruiz O.N."/>
        </authorList>
    </citation>
    <scope>NUCLEOTIDE SEQUENCE [LARGE SCALE GENOMIC DNA]</scope>
    <source>
        <strain evidence="2 3">6</strain>
    </source>
</reference>
<accession>A0A2S5GY60</accession>
<dbReference type="EMBL" id="PREU01000001">
    <property type="protein sequence ID" value="PPA77939.1"/>
    <property type="molecule type" value="Genomic_DNA"/>
</dbReference>
<protein>
    <submittedName>
        <fullName evidence="2">Uncharacterized protein</fullName>
    </submittedName>
</protein>
<dbReference type="Proteomes" id="UP000239990">
    <property type="component" value="Unassembled WGS sequence"/>
</dbReference>
<dbReference type="AlphaFoldDB" id="A0A2S5GY60"/>
<name>A0A2S5GY60_9BURK</name>
<gene>
    <name evidence="2" type="ORF">C4E15_01225</name>
</gene>
<keyword evidence="1" id="KW-0472">Membrane</keyword>
<keyword evidence="1" id="KW-1133">Transmembrane helix</keyword>
<keyword evidence="1" id="KW-0812">Transmembrane</keyword>